<dbReference type="InterPro" id="IPR007709">
    <property type="entry name" value="N-FG_amidohydro"/>
</dbReference>
<keyword evidence="1" id="KW-0378">Hydrolase</keyword>
<dbReference type="InterPro" id="IPR011227">
    <property type="entry name" value="UCP029730"/>
</dbReference>
<dbReference type="RefSeq" id="WP_081875564.1">
    <property type="nucleotide sequence ID" value="NZ_BBIO01000011.1"/>
</dbReference>
<dbReference type="Pfam" id="PF05013">
    <property type="entry name" value="FGase"/>
    <property type="match status" value="1"/>
</dbReference>
<dbReference type="STRING" id="1333998.M2A_2165"/>
<proteinExistence type="predicted"/>
<dbReference type="SUPFAM" id="SSF53187">
    <property type="entry name" value="Zn-dependent exopeptidases"/>
    <property type="match status" value="1"/>
</dbReference>
<comment type="caution">
    <text evidence="1">The sequence shown here is derived from an EMBL/GenBank/DDBJ whole genome shotgun (WGS) entry which is preliminary data.</text>
</comment>
<evidence type="ECO:0000313" key="2">
    <source>
        <dbReference type="Proteomes" id="UP000028702"/>
    </source>
</evidence>
<reference evidence="1 2" key="1">
    <citation type="submission" date="2014-07" db="EMBL/GenBank/DDBJ databases">
        <title>Tepidicaulis marinum gen. nov., sp. nov., a novel marine bacterium denitrifying nitrate to nitrous oxide strictly under microaerobic conditions.</title>
        <authorList>
            <person name="Takeuchi M."/>
            <person name="Yamagishi T."/>
            <person name="Kamagata Y."/>
            <person name="Oshima K."/>
            <person name="Hattori M."/>
            <person name="Katayama T."/>
            <person name="Hanada S."/>
            <person name="Tamaki H."/>
            <person name="Marumo K."/>
            <person name="Maeda H."/>
            <person name="Nedachi M."/>
            <person name="Iwasaki W."/>
            <person name="Suwa Y."/>
            <person name="Sakata S."/>
        </authorList>
    </citation>
    <scope>NUCLEOTIDE SEQUENCE [LARGE SCALE GENOMIC DNA]</scope>
    <source>
        <strain evidence="1 2">MA2</strain>
    </source>
</reference>
<dbReference type="AlphaFoldDB" id="A0A081BC98"/>
<evidence type="ECO:0000313" key="1">
    <source>
        <dbReference type="EMBL" id="GAK45666.1"/>
    </source>
</evidence>
<protein>
    <submittedName>
        <fullName evidence="1">N-formylglutamate amidohydrolase</fullName>
    </submittedName>
</protein>
<dbReference type="PIRSF" id="PIRSF029730">
    <property type="entry name" value="UCP029730"/>
    <property type="match status" value="1"/>
</dbReference>
<dbReference type="GO" id="GO:0016787">
    <property type="term" value="F:hydrolase activity"/>
    <property type="evidence" value="ECO:0007669"/>
    <property type="project" value="UniProtKB-KW"/>
</dbReference>
<dbReference type="Gene3D" id="3.40.630.40">
    <property type="entry name" value="Zn-dependent exopeptidases"/>
    <property type="match status" value="1"/>
</dbReference>
<keyword evidence="2" id="KW-1185">Reference proteome</keyword>
<accession>A0A081BC98</accession>
<sequence length="288" mass="31738">MLTETPPSPILKSASLKPGRDGAVDGAVEVIEGAARTGLLLLCDHASNALPEGYGTLGLAEEEFSRHIAYDIGAAEVTRRLAEMMEAPALLGRYSRLLIDLNRGEDDPTLVMKLSDGAIVPANRLVDPYRDAEEFQNRLTRFHQPYHRAVAGALEHLSARGHVPVIISIHSFTPAWRGVQRPWHTGVLWDRDHRVPDALFEGFAREGGLTVGDNLPYIGYLKGDTLYRHGTVNGYAHALIEIRQDLIAAREGQAEWAARLARLLTPILERGDIARVQHFGSRSHEARG</sequence>
<dbReference type="eggNOG" id="COG3931">
    <property type="taxonomic scope" value="Bacteria"/>
</dbReference>
<organism evidence="1 2">
    <name type="scientific">Tepidicaulis marinus</name>
    <dbReference type="NCBI Taxonomy" id="1333998"/>
    <lineage>
        <taxon>Bacteria</taxon>
        <taxon>Pseudomonadati</taxon>
        <taxon>Pseudomonadota</taxon>
        <taxon>Alphaproteobacteria</taxon>
        <taxon>Hyphomicrobiales</taxon>
        <taxon>Parvibaculaceae</taxon>
        <taxon>Tepidicaulis</taxon>
    </lineage>
</organism>
<gene>
    <name evidence="1" type="ORF">M2A_2165</name>
</gene>
<dbReference type="Proteomes" id="UP000028702">
    <property type="component" value="Unassembled WGS sequence"/>
</dbReference>
<dbReference type="EMBL" id="BBIO01000011">
    <property type="protein sequence ID" value="GAK45666.1"/>
    <property type="molecule type" value="Genomic_DNA"/>
</dbReference>
<name>A0A081BC98_9HYPH</name>